<reference evidence="2" key="1">
    <citation type="submission" date="2025-08" db="UniProtKB">
        <authorList>
            <consortium name="RefSeq"/>
        </authorList>
    </citation>
    <scope>IDENTIFICATION</scope>
</reference>
<keyword evidence="1" id="KW-1185">Reference proteome</keyword>
<evidence type="ECO:0000313" key="1">
    <source>
        <dbReference type="Proteomes" id="UP000079169"/>
    </source>
</evidence>
<dbReference type="AlphaFoldDB" id="A0A3Q0JAY7"/>
<dbReference type="PaxDb" id="121845-A0A3Q0JAY7"/>
<dbReference type="KEGG" id="dci:113469974"/>
<dbReference type="RefSeq" id="XP_026683870.1">
    <property type="nucleotide sequence ID" value="XM_026828069.1"/>
</dbReference>
<accession>A0A3Q0JAY7</accession>
<proteinExistence type="predicted"/>
<name>A0A3Q0JAY7_DIACI</name>
<sequence>MAIASVKNILVNSRMTSQESRMQLFQSIVCATLLYGAEIWGSRYEDMIEVVQSQFLKSVFCLPRCTPHYMVRLEFGVVKLAYHVLKQMLRWWLKLLSMPEERYPRKCYNQLVVVDQLSRNVEKYNWVTLLKRKLVQLDYAEIWEAQSHELLKDRIGEILDRYENRIIVDFRVHPIVLCIKNLNQIQELKI</sequence>
<dbReference type="GeneID" id="113469974"/>
<protein>
    <submittedName>
        <fullName evidence="2">Uncharacterized protein LOC113469974</fullName>
    </submittedName>
</protein>
<evidence type="ECO:0000313" key="2">
    <source>
        <dbReference type="RefSeq" id="XP_026683870.1"/>
    </source>
</evidence>
<gene>
    <name evidence="2" type="primary">LOC113469974</name>
</gene>
<dbReference type="Proteomes" id="UP000079169">
    <property type="component" value="Unplaced"/>
</dbReference>
<organism evidence="1 2">
    <name type="scientific">Diaphorina citri</name>
    <name type="common">Asian citrus psyllid</name>
    <dbReference type="NCBI Taxonomy" id="121845"/>
    <lineage>
        <taxon>Eukaryota</taxon>
        <taxon>Metazoa</taxon>
        <taxon>Ecdysozoa</taxon>
        <taxon>Arthropoda</taxon>
        <taxon>Hexapoda</taxon>
        <taxon>Insecta</taxon>
        <taxon>Pterygota</taxon>
        <taxon>Neoptera</taxon>
        <taxon>Paraneoptera</taxon>
        <taxon>Hemiptera</taxon>
        <taxon>Sternorrhyncha</taxon>
        <taxon>Psylloidea</taxon>
        <taxon>Psyllidae</taxon>
        <taxon>Diaphorininae</taxon>
        <taxon>Diaphorina</taxon>
    </lineage>
</organism>